<dbReference type="EMBL" id="OX458932">
    <property type="protein sequence ID" value="CAI9084682.1"/>
    <property type="molecule type" value="Genomic_DNA"/>
</dbReference>
<keyword evidence="3" id="KW-1185">Reference proteome</keyword>
<protein>
    <submittedName>
        <fullName evidence="2">Uncharacterized protein</fullName>
    </submittedName>
</protein>
<keyword evidence="1" id="KW-0472">Membrane</keyword>
<proteinExistence type="predicted"/>
<evidence type="ECO:0000313" key="3">
    <source>
        <dbReference type="Proteomes" id="UP001161497"/>
    </source>
</evidence>
<feature type="transmembrane region" description="Helical" evidence="1">
    <location>
        <begin position="30"/>
        <end position="53"/>
    </location>
</feature>
<keyword evidence="1" id="KW-1133">Transmembrane helix</keyword>
<dbReference type="Proteomes" id="UP001161497">
    <property type="component" value="Chromosome"/>
</dbReference>
<keyword evidence="1" id="KW-0812">Transmembrane</keyword>
<gene>
    <name evidence="2" type="ORF">MFUM_0285</name>
</gene>
<organism evidence="2 3">
    <name type="scientific">Candidatus Methylacidiphilum fumarolicum</name>
    <dbReference type="NCBI Taxonomy" id="591154"/>
    <lineage>
        <taxon>Bacteria</taxon>
        <taxon>Pseudomonadati</taxon>
        <taxon>Verrucomicrobiota</taxon>
        <taxon>Methylacidiphilae</taxon>
        <taxon>Methylacidiphilales</taxon>
        <taxon>Methylacidiphilaceae</taxon>
        <taxon>Methylacidiphilum (ex Ratnadevi et al. 2023)</taxon>
    </lineage>
</organism>
<evidence type="ECO:0000313" key="2">
    <source>
        <dbReference type="EMBL" id="CAI9084682.1"/>
    </source>
</evidence>
<reference evidence="2" key="1">
    <citation type="submission" date="2023-03" db="EMBL/GenBank/DDBJ databases">
        <authorList>
            <person name="Cremers G."/>
            <person name="Picone N."/>
        </authorList>
    </citation>
    <scope>NUCLEOTIDE SEQUENCE</scope>
    <source>
        <strain evidence="2">Sample_alias</strain>
    </source>
</reference>
<accession>A0ABN8XBY1</accession>
<sequence>MQASVMPFSGSQRIVWYNSAFTDNLLVVFFFWRTASSLSLKFVGEVVILLFLIDPGKYRRIKNA</sequence>
<evidence type="ECO:0000256" key="1">
    <source>
        <dbReference type="SAM" id="Phobius"/>
    </source>
</evidence>
<name>A0ABN8XBY1_9BACT</name>